<evidence type="ECO:0000313" key="2">
    <source>
        <dbReference type="WBParaSite" id="jg4380"/>
    </source>
</evidence>
<organism evidence="1 2">
    <name type="scientific">Ditylenchus dipsaci</name>
    <dbReference type="NCBI Taxonomy" id="166011"/>
    <lineage>
        <taxon>Eukaryota</taxon>
        <taxon>Metazoa</taxon>
        <taxon>Ecdysozoa</taxon>
        <taxon>Nematoda</taxon>
        <taxon>Chromadorea</taxon>
        <taxon>Rhabditida</taxon>
        <taxon>Tylenchina</taxon>
        <taxon>Tylenchomorpha</taxon>
        <taxon>Sphaerularioidea</taxon>
        <taxon>Anguinidae</taxon>
        <taxon>Anguininae</taxon>
        <taxon>Ditylenchus</taxon>
    </lineage>
</organism>
<dbReference type="WBParaSite" id="jg4380">
    <property type="protein sequence ID" value="jg4380"/>
    <property type="gene ID" value="jg4380"/>
</dbReference>
<sequence length="276" mass="30658">MILIMEEISLSINFLTTAFIADAPSAVQVELCSNAALSSWSVVRFLLVAVRIYLKKPPESKPWPDASDATRHLFYPPAEQWPQKQGIQTVNSVVDCIQQAGFGGPTCLELLSQVTRGPHHTILNRPHQKEVYSLLHTVLINIDYKSKASNTSVVNLIINYILNNSKLEASFSLAELLLTFCALRCSKENQLRPVHLNHAMAVIKSKTVICSEENGETWHFMKAVSMLMWSASCIVWENSREESMRYDTIAVCLDIASSAMLKSLAVLAASPPNQPS</sequence>
<dbReference type="Proteomes" id="UP000887574">
    <property type="component" value="Unplaced"/>
</dbReference>
<keyword evidence="1" id="KW-1185">Reference proteome</keyword>
<name>A0A915ECF1_9BILA</name>
<accession>A0A915ECF1</accession>
<evidence type="ECO:0000313" key="1">
    <source>
        <dbReference type="Proteomes" id="UP000887574"/>
    </source>
</evidence>
<dbReference type="AlphaFoldDB" id="A0A915ECF1"/>
<protein>
    <submittedName>
        <fullName evidence="2">Uncharacterized protein</fullName>
    </submittedName>
</protein>
<reference evidence="2" key="1">
    <citation type="submission" date="2022-11" db="UniProtKB">
        <authorList>
            <consortium name="WormBaseParasite"/>
        </authorList>
    </citation>
    <scope>IDENTIFICATION</scope>
</reference>
<proteinExistence type="predicted"/>